<dbReference type="RefSeq" id="XP_064663862.1">
    <property type="nucleotide sequence ID" value="XM_064797628.1"/>
</dbReference>
<comment type="similarity">
    <text evidence="1">Belongs to the thioesterase PaaI family.</text>
</comment>
<evidence type="ECO:0000256" key="1">
    <source>
        <dbReference type="ARBA" id="ARBA00008324"/>
    </source>
</evidence>
<comment type="caution">
    <text evidence="4">The sequence shown here is derived from an EMBL/GenBank/DDBJ whole genome shotgun (WGS) entry which is preliminary data.</text>
</comment>
<gene>
    <name evidence="4" type="ORF">LTR77_000361</name>
</gene>
<dbReference type="InterPro" id="IPR006683">
    <property type="entry name" value="Thioestr_dom"/>
</dbReference>
<dbReference type="NCBIfam" id="TIGR00369">
    <property type="entry name" value="unchar_dom_1"/>
    <property type="match status" value="1"/>
</dbReference>
<evidence type="ECO:0000256" key="2">
    <source>
        <dbReference type="ARBA" id="ARBA00022801"/>
    </source>
</evidence>
<organism evidence="4 5">
    <name type="scientific">Saxophila tyrrhenica</name>
    <dbReference type="NCBI Taxonomy" id="1690608"/>
    <lineage>
        <taxon>Eukaryota</taxon>
        <taxon>Fungi</taxon>
        <taxon>Dikarya</taxon>
        <taxon>Ascomycota</taxon>
        <taxon>Pezizomycotina</taxon>
        <taxon>Dothideomycetes</taxon>
        <taxon>Dothideomycetidae</taxon>
        <taxon>Mycosphaerellales</taxon>
        <taxon>Extremaceae</taxon>
        <taxon>Saxophila</taxon>
    </lineage>
</organism>
<reference evidence="4 5" key="1">
    <citation type="submission" date="2023-08" db="EMBL/GenBank/DDBJ databases">
        <title>Black Yeasts Isolated from many extreme environments.</title>
        <authorList>
            <person name="Coleine C."/>
            <person name="Stajich J.E."/>
            <person name="Selbmann L."/>
        </authorList>
    </citation>
    <scope>NUCLEOTIDE SEQUENCE [LARGE SCALE GENOMIC DNA]</scope>
    <source>
        <strain evidence="4 5">CCFEE 5935</strain>
    </source>
</reference>
<dbReference type="EMBL" id="JAVRRT010000001">
    <property type="protein sequence ID" value="KAK5175224.1"/>
    <property type="molecule type" value="Genomic_DNA"/>
</dbReference>
<dbReference type="InterPro" id="IPR039298">
    <property type="entry name" value="ACOT13"/>
</dbReference>
<accession>A0AAV9PQA6</accession>
<dbReference type="Pfam" id="PF03061">
    <property type="entry name" value="4HBT"/>
    <property type="match status" value="1"/>
</dbReference>
<evidence type="ECO:0000313" key="4">
    <source>
        <dbReference type="EMBL" id="KAK5175224.1"/>
    </source>
</evidence>
<dbReference type="PANTHER" id="PTHR21660">
    <property type="entry name" value="THIOESTERASE SUPERFAMILY MEMBER-RELATED"/>
    <property type="match status" value="1"/>
</dbReference>
<dbReference type="GeneID" id="89921712"/>
<dbReference type="AlphaFoldDB" id="A0AAV9PQA6"/>
<dbReference type="InterPro" id="IPR029069">
    <property type="entry name" value="HotDog_dom_sf"/>
</dbReference>
<dbReference type="GO" id="GO:0047617">
    <property type="term" value="F:fatty acyl-CoA hydrolase activity"/>
    <property type="evidence" value="ECO:0007669"/>
    <property type="project" value="InterPro"/>
</dbReference>
<dbReference type="SUPFAM" id="SSF54637">
    <property type="entry name" value="Thioesterase/thiol ester dehydrase-isomerase"/>
    <property type="match status" value="1"/>
</dbReference>
<dbReference type="Proteomes" id="UP001337655">
    <property type="component" value="Unassembled WGS sequence"/>
</dbReference>
<protein>
    <recommendedName>
        <fullName evidence="3">Thioesterase domain-containing protein</fullName>
    </recommendedName>
</protein>
<dbReference type="PANTHER" id="PTHR21660:SF1">
    <property type="entry name" value="ACYL-COENZYME A THIOESTERASE 13"/>
    <property type="match status" value="1"/>
</dbReference>
<keyword evidence="2" id="KW-0378">Hydrolase</keyword>
<feature type="domain" description="Thioesterase" evidence="3">
    <location>
        <begin position="82"/>
        <end position="157"/>
    </location>
</feature>
<name>A0AAV9PQA6_9PEZI</name>
<keyword evidence="5" id="KW-1185">Reference proteome</keyword>
<dbReference type="CDD" id="cd03443">
    <property type="entry name" value="PaaI_thioesterase"/>
    <property type="match status" value="1"/>
</dbReference>
<sequence>MAPAPRTSSNAEGETDLVMRLKKDIFERKYMKQLENDPVQNANLAWMRVVEIMSVEKLSETTARAVFRLPVQREYLNPAQGLHGGMAAAMFDTMTTWTLYPIRKPGFWMLFGTTRTLNLTYLRPAPEGEMMLMECEVVHAGKRLCLIKGTLRRERDGAIISTCEHQKYNNDPEVAKA</sequence>
<evidence type="ECO:0000259" key="3">
    <source>
        <dbReference type="Pfam" id="PF03061"/>
    </source>
</evidence>
<evidence type="ECO:0000313" key="5">
    <source>
        <dbReference type="Proteomes" id="UP001337655"/>
    </source>
</evidence>
<proteinExistence type="inferred from homology"/>
<dbReference type="InterPro" id="IPR003736">
    <property type="entry name" value="PAAI_dom"/>
</dbReference>
<dbReference type="Gene3D" id="3.10.129.10">
    <property type="entry name" value="Hotdog Thioesterase"/>
    <property type="match status" value="1"/>
</dbReference>